<reference evidence="1" key="1">
    <citation type="journal article" date="2015" name="Nature">
        <title>Complex archaea that bridge the gap between prokaryotes and eukaryotes.</title>
        <authorList>
            <person name="Spang A."/>
            <person name="Saw J.H."/>
            <person name="Jorgensen S.L."/>
            <person name="Zaremba-Niedzwiedzka K."/>
            <person name="Martijn J."/>
            <person name="Lind A.E."/>
            <person name="van Eijk R."/>
            <person name="Schleper C."/>
            <person name="Guy L."/>
            <person name="Ettema T.J."/>
        </authorList>
    </citation>
    <scope>NUCLEOTIDE SEQUENCE</scope>
</reference>
<dbReference type="AlphaFoldDB" id="A0A0F9MPS2"/>
<comment type="caution">
    <text evidence="1">The sequence shown here is derived from an EMBL/GenBank/DDBJ whole genome shotgun (WGS) entry which is preliminary data.</text>
</comment>
<proteinExistence type="predicted"/>
<evidence type="ECO:0000313" key="1">
    <source>
        <dbReference type="EMBL" id="KKN01407.1"/>
    </source>
</evidence>
<organism evidence="1">
    <name type="scientific">marine sediment metagenome</name>
    <dbReference type="NCBI Taxonomy" id="412755"/>
    <lineage>
        <taxon>unclassified sequences</taxon>
        <taxon>metagenomes</taxon>
        <taxon>ecological metagenomes</taxon>
    </lineage>
</organism>
<protein>
    <submittedName>
        <fullName evidence="1">Uncharacterized protein</fullName>
    </submittedName>
</protein>
<gene>
    <name evidence="1" type="ORF">LCGC14_1128020</name>
</gene>
<accession>A0A0F9MPS2</accession>
<name>A0A0F9MPS2_9ZZZZ</name>
<sequence length="60" mass="6871">MEIVKPEMKAKLDESIEMAAELKMMLSQAREAGIDVSQIEERLDNSAVRALRMRRAFFGE</sequence>
<dbReference type="EMBL" id="LAZR01005265">
    <property type="protein sequence ID" value="KKN01407.1"/>
    <property type="molecule type" value="Genomic_DNA"/>
</dbReference>